<name>A0A9N8PKI6_9PEZI</name>
<evidence type="ECO:0000313" key="1">
    <source>
        <dbReference type="EMBL" id="CAD0098573.1"/>
    </source>
</evidence>
<proteinExistence type="predicted"/>
<comment type="caution">
    <text evidence="1">The sequence shown here is derived from an EMBL/GenBank/DDBJ whole genome shotgun (WGS) entry which is preliminary data.</text>
</comment>
<reference evidence="1" key="1">
    <citation type="submission" date="2020-06" db="EMBL/GenBank/DDBJ databases">
        <authorList>
            <person name="Onetto C."/>
        </authorList>
    </citation>
    <scope>NUCLEOTIDE SEQUENCE</scope>
</reference>
<protein>
    <submittedName>
        <fullName evidence="1">Uncharacterized protein</fullName>
    </submittedName>
</protein>
<sequence length="147" mass="16530">MVNITHVNLLTLATSIPYANELYAIANASTEHVSFLSYNDTFVNDILGANVSQQLVLSENYQAFHEAGVFNRLDVDNLTAKAKSYDHVQLLLIEHMNESHSPQGRTHIFDGHDRLDGQDQLALNLTDSHKLESSGPTHFMTKIKFDY</sequence>
<accession>A0A9N8PKI6</accession>
<dbReference type="AlphaFoldDB" id="A0A9N8PKI6"/>
<dbReference type="Proteomes" id="UP000714618">
    <property type="component" value="Unassembled WGS sequence"/>
</dbReference>
<keyword evidence="2" id="KW-1185">Reference proteome</keyword>
<gene>
    <name evidence="1" type="ORF">AWRI4233_LOCUS7397</name>
</gene>
<organism evidence="1 2">
    <name type="scientific">Aureobasidium mustum</name>
    <dbReference type="NCBI Taxonomy" id="2773714"/>
    <lineage>
        <taxon>Eukaryota</taxon>
        <taxon>Fungi</taxon>
        <taxon>Dikarya</taxon>
        <taxon>Ascomycota</taxon>
        <taxon>Pezizomycotina</taxon>
        <taxon>Dothideomycetes</taxon>
        <taxon>Dothideomycetidae</taxon>
        <taxon>Dothideales</taxon>
        <taxon>Saccotheciaceae</taxon>
        <taxon>Aureobasidium</taxon>
    </lineage>
</organism>
<evidence type="ECO:0000313" key="2">
    <source>
        <dbReference type="Proteomes" id="UP000714618"/>
    </source>
</evidence>
<dbReference type="EMBL" id="CAIJEO010000009">
    <property type="protein sequence ID" value="CAD0098573.1"/>
    <property type="molecule type" value="Genomic_DNA"/>
</dbReference>